<dbReference type="AlphaFoldDB" id="C6HHJ7"/>
<name>C6HHJ7_AJECH</name>
<feature type="compositionally biased region" description="Basic and acidic residues" evidence="1">
    <location>
        <begin position="45"/>
        <end position="54"/>
    </location>
</feature>
<accession>C6HHJ7</accession>
<evidence type="ECO:0000256" key="1">
    <source>
        <dbReference type="SAM" id="MobiDB-lite"/>
    </source>
</evidence>
<dbReference type="EMBL" id="GG692427">
    <property type="protein sequence ID" value="EER40281.1"/>
    <property type="molecule type" value="Genomic_DNA"/>
</dbReference>
<reference evidence="3" key="1">
    <citation type="submission" date="2009-05" db="EMBL/GenBank/DDBJ databases">
        <title>The genome sequence of Ajellomyces capsulatus strain H143.</title>
        <authorList>
            <person name="Champion M."/>
            <person name="Cuomo C.A."/>
            <person name="Ma L.-J."/>
            <person name="Henn M.R."/>
            <person name="Sil A."/>
            <person name="Goldman B."/>
            <person name="Young S.K."/>
            <person name="Kodira C.D."/>
            <person name="Zeng Q."/>
            <person name="Koehrsen M."/>
            <person name="Alvarado L."/>
            <person name="Berlin A.M."/>
            <person name="Borenstein D."/>
            <person name="Chen Z."/>
            <person name="Engels R."/>
            <person name="Freedman E."/>
            <person name="Gellesch M."/>
            <person name="Goldberg J."/>
            <person name="Griggs A."/>
            <person name="Gujja S."/>
            <person name="Heiman D.I."/>
            <person name="Hepburn T.A."/>
            <person name="Howarth C."/>
            <person name="Jen D."/>
            <person name="Larson L."/>
            <person name="Lewis B."/>
            <person name="Mehta T."/>
            <person name="Park D."/>
            <person name="Pearson M."/>
            <person name="Roberts A."/>
            <person name="Saif S."/>
            <person name="Shea T.D."/>
            <person name="Shenoy N."/>
            <person name="Sisk P."/>
            <person name="Stolte C."/>
            <person name="Sykes S."/>
            <person name="Walk T."/>
            <person name="White J."/>
            <person name="Yandava C."/>
            <person name="Klein B."/>
            <person name="McEwen J.G."/>
            <person name="Puccia R."/>
            <person name="Goldman G.H."/>
            <person name="Felipe M.S."/>
            <person name="Nino-Vega G."/>
            <person name="San-Blas G."/>
            <person name="Taylor J.W."/>
            <person name="Mendoza L."/>
            <person name="Galagan J.E."/>
            <person name="Nusbaum C."/>
            <person name="Birren B.W."/>
        </authorList>
    </citation>
    <scope>NUCLEOTIDE SEQUENCE [LARGE SCALE GENOMIC DNA]</scope>
    <source>
        <strain evidence="3">H143</strain>
    </source>
</reference>
<evidence type="ECO:0000313" key="2">
    <source>
        <dbReference type="EMBL" id="EER40281.1"/>
    </source>
</evidence>
<gene>
    <name evidence="2" type="ORF">HCDG_05678</name>
</gene>
<dbReference type="VEuPathDB" id="FungiDB:HCDG_05678"/>
<sequence length="184" mass="19704">MPSLVMVGVNRVEDDDIELSEMLAIEQPRELGQGGESAFGSDLGSRFEEGRGRERGKTLHTVPLSVSDFRFSSAFDKSLLYHLKHNRIQSLLDPPPATRSASRAAFLSASIPIRDIHLCSRGGGSMPSSLEKWDRASNASALQSRAVLQVAGIPSSLSNSLTAGLLCNASGRLATCHGSLAHLY</sequence>
<protein>
    <submittedName>
        <fullName evidence="2">Uncharacterized protein</fullName>
    </submittedName>
</protein>
<dbReference type="Proteomes" id="UP000002624">
    <property type="component" value="Unassembled WGS sequence"/>
</dbReference>
<dbReference type="HOGENOM" id="CLU_1467789_0_0_1"/>
<feature type="region of interest" description="Disordered" evidence="1">
    <location>
        <begin position="32"/>
        <end position="54"/>
    </location>
</feature>
<organism evidence="2 3">
    <name type="scientific">Ajellomyces capsulatus (strain H143)</name>
    <name type="common">Darling's disease fungus</name>
    <name type="synonym">Histoplasma capsulatum</name>
    <dbReference type="NCBI Taxonomy" id="544712"/>
    <lineage>
        <taxon>Eukaryota</taxon>
        <taxon>Fungi</taxon>
        <taxon>Dikarya</taxon>
        <taxon>Ascomycota</taxon>
        <taxon>Pezizomycotina</taxon>
        <taxon>Eurotiomycetes</taxon>
        <taxon>Eurotiomycetidae</taxon>
        <taxon>Onygenales</taxon>
        <taxon>Ajellomycetaceae</taxon>
        <taxon>Histoplasma</taxon>
    </lineage>
</organism>
<proteinExistence type="predicted"/>
<evidence type="ECO:0000313" key="3">
    <source>
        <dbReference type="Proteomes" id="UP000002624"/>
    </source>
</evidence>
<dbReference type="OMA" id="TCHGSLA"/>